<gene>
    <name evidence="2" type="ORF">AAEO60_00640</name>
</gene>
<dbReference type="EMBL" id="JBBYHV010000001">
    <property type="protein sequence ID" value="MEL1249170.1"/>
    <property type="molecule type" value="Genomic_DNA"/>
</dbReference>
<comment type="caution">
    <text evidence="2">The sequence shown here is derived from an EMBL/GenBank/DDBJ whole genome shotgun (WGS) entry which is preliminary data.</text>
</comment>
<keyword evidence="3" id="KW-1185">Reference proteome</keyword>
<feature type="compositionally biased region" description="Basic and acidic residues" evidence="1">
    <location>
        <begin position="142"/>
        <end position="154"/>
    </location>
</feature>
<proteinExistence type="predicted"/>
<evidence type="ECO:0000256" key="1">
    <source>
        <dbReference type="SAM" id="MobiDB-lite"/>
    </source>
</evidence>
<sequence length="167" mass="18143">MTDELDETAIEGDPGVAEVSNGDLLTSFLLAGYACIPQANSTTYDEMISTGALGSIDDANFKRELANYYSRMAAGTRWNALLRDEQMACNAALRGTLRAREYVGSGSGLADRTPVRSRRFPAQRDVGLVGTTRLWPAASIRPDARGSGVREQDAMRLPTRGRQPRMA</sequence>
<accession>A0ABU9I9S5</accession>
<protein>
    <submittedName>
        <fullName evidence="2">Uncharacterized protein</fullName>
    </submittedName>
</protein>
<organism evidence="2 3">
    <name type="scientific">Aurantiacibacter gilvus</name>
    <dbReference type="NCBI Taxonomy" id="3139141"/>
    <lineage>
        <taxon>Bacteria</taxon>
        <taxon>Pseudomonadati</taxon>
        <taxon>Pseudomonadota</taxon>
        <taxon>Alphaproteobacteria</taxon>
        <taxon>Sphingomonadales</taxon>
        <taxon>Erythrobacteraceae</taxon>
        <taxon>Aurantiacibacter</taxon>
    </lineage>
</organism>
<dbReference type="Proteomes" id="UP001497045">
    <property type="component" value="Unassembled WGS sequence"/>
</dbReference>
<dbReference type="RefSeq" id="WP_341671711.1">
    <property type="nucleotide sequence ID" value="NZ_JBBYHV010000001.1"/>
</dbReference>
<evidence type="ECO:0000313" key="3">
    <source>
        <dbReference type="Proteomes" id="UP001497045"/>
    </source>
</evidence>
<feature type="region of interest" description="Disordered" evidence="1">
    <location>
        <begin position="142"/>
        <end position="167"/>
    </location>
</feature>
<evidence type="ECO:0000313" key="2">
    <source>
        <dbReference type="EMBL" id="MEL1249170.1"/>
    </source>
</evidence>
<reference evidence="2 3" key="1">
    <citation type="submission" date="2024-04" db="EMBL/GenBank/DDBJ databases">
        <title>Aurantiacibacter sp. DGU6 16S ribosomal RNA gene Genome sequencing and assembly.</title>
        <authorList>
            <person name="Park S."/>
        </authorList>
    </citation>
    <scope>NUCLEOTIDE SEQUENCE [LARGE SCALE GENOMIC DNA]</scope>
    <source>
        <strain evidence="2 3">DGU6</strain>
    </source>
</reference>
<name>A0ABU9I9S5_9SPHN</name>